<dbReference type="RefSeq" id="WP_177671782.1">
    <property type="nucleotide sequence ID" value="NZ_JACRSY010000014.1"/>
</dbReference>
<evidence type="ECO:0000256" key="3">
    <source>
        <dbReference type="ARBA" id="ARBA00022982"/>
    </source>
</evidence>
<dbReference type="GO" id="GO:0005506">
    <property type="term" value="F:iron ion binding"/>
    <property type="evidence" value="ECO:0007669"/>
    <property type="project" value="InterPro"/>
</dbReference>
<dbReference type="PROSITE" id="PS50903">
    <property type="entry name" value="RUBREDOXIN_LIKE"/>
    <property type="match status" value="1"/>
</dbReference>
<dbReference type="GO" id="GO:0010181">
    <property type="term" value="F:FMN binding"/>
    <property type="evidence" value="ECO:0007669"/>
    <property type="project" value="InterPro"/>
</dbReference>
<evidence type="ECO:0000256" key="2">
    <source>
        <dbReference type="ARBA" id="ARBA00022723"/>
    </source>
</evidence>
<keyword evidence="5" id="KW-0408">Iron</keyword>
<keyword evidence="4" id="KW-0560">Oxidoreductase</keyword>
<evidence type="ECO:0000256" key="4">
    <source>
        <dbReference type="ARBA" id="ARBA00023002"/>
    </source>
</evidence>
<dbReference type="SUPFAM" id="SSF50475">
    <property type="entry name" value="FMN-binding split barrel"/>
    <property type="match status" value="1"/>
</dbReference>
<dbReference type="SUPFAM" id="SSF57802">
    <property type="entry name" value="Rubredoxin-like"/>
    <property type="match status" value="1"/>
</dbReference>
<reference evidence="7" key="1">
    <citation type="submission" date="2020-08" db="EMBL/GenBank/DDBJ databases">
        <title>Genome public.</title>
        <authorList>
            <person name="Liu C."/>
            <person name="Sun Q."/>
        </authorList>
    </citation>
    <scope>NUCLEOTIDE SEQUENCE</scope>
    <source>
        <strain evidence="7">NSJ-12</strain>
    </source>
</reference>
<dbReference type="AlphaFoldDB" id="A0A926EGC4"/>
<dbReference type="Gene3D" id="2.30.110.10">
    <property type="entry name" value="Electron Transport, Fmn-binding Protein, Chain A"/>
    <property type="match status" value="1"/>
</dbReference>
<dbReference type="InterPro" id="IPR002563">
    <property type="entry name" value="Flavin_Rdtase-like_dom"/>
</dbReference>
<gene>
    <name evidence="7" type="ORF">H8718_09775</name>
</gene>
<feature type="domain" description="Rubredoxin-like" evidence="6">
    <location>
        <begin position="165"/>
        <end position="205"/>
    </location>
</feature>
<evidence type="ECO:0000313" key="7">
    <source>
        <dbReference type="EMBL" id="MBC8579814.1"/>
    </source>
</evidence>
<dbReference type="PANTHER" id="PTHR30466:SF1">
    <property type="entry name" value="FMN REDUCTASE (NADH) RUTF"/>
    <property type="match status" value="1"/>
</dbReference>
<evidence type="ECO:0000256" key="5">
    <source>
        <dbReference type="ARBA" id="ARBA00023004"/>
    </source>
</evidence>
<dbReference type="InterPro" id="IPR024935">
    <property type="entry name" value="Rubredoxin_dom"/>
</dbReference>
<evidence type="ECO:0000313" key="8">
    <source>
        <dbReference type="Proteomes" id="UP000655830"/>
    </source>
</evidence>
<sequence>MDQTALFTMSYGVYVLGTKLENKLNACIINTGMQVTSIPEQISITVAKTNLTHDMVKASGQFSLTTLSEVSALENVKRFGMQSGRDVNKFEGIDYKVDVLGNPYIEDGAVAVLTGKVTQTVDVGTHTIFIASVIDAKDFKENKPMTYAAYRELKAQSMPPTTKNEKIYECTVCHYEYNGEIPFEELPDDYVCPICKQPKSVFKLK</sequence>
<organism evidence="7 8">
    <name type="scientific">Zhenhengia yiwuensis</name>
    <dbReference type="NCBI Taxonomy" id="2763666"/>
    <lineage>
        <taxon>Bacteria</taxon>
        <taxon>Bacillati</taxon>
        <taxon>Bacillota</taxon>
        <taxon>Clostridia</taxon>
        <taxon>Lachnospirales</taxon>
        <taxon>Lachnospiraceae</taxon>
        <taxon>Zhenhengia</taxon>
    </lineage>
</organism>
<dbReference type="InterPro" id="IPR024934">
    <property type="entry name" value="Rubredoxin-like_dom"/>
</dbReference>
<dbReference type="Gene3D" id="2.20.28.10">
    <property type="match status" value="1"/>
</dbReference>
<keyword evidence="2" id="KW-0479">Metal-binding</keyword>
<keyword evidence="8" id="KW-1185">Reference proteome</keyword>
<protein>
    <submittedName>
        <fullName evidence="7">Flavin reductase</fullName>
    </submittedName>
</protein>
<comment type="caution">
    <text evidence="7">The sequence shown here is derived from an EMBL/GenBank/DDBJ whole genome shotgun (WGS) entry which is preliminary data.</text>
</comment>
<proteinExistence type="predicted"/>
<keyword evidence="3" id="KW-0249">Electron transport</keyword>
<evidence type="ECO:0000259" key="6">
    <source>
        <dbReference type="PROSITE" id="PS50903"/>
    </source>
</evidence>
<dbReference type="GO" id="GO:0042602">
    <property type="term" value="F:riboflavin reductase (NADPH) activity"/>
    <property type="evidence" value="ECO:0007669"/>
    <property type="project" value="TreeGrafter"/>
</dbReference>
<dbReference type="EMBL" id="JACRSY010000014">
    <property type="protein sequence ID" value="MBC8579814.1"/>
    <property type="molecule type" value="Genomic_DNA"/>
</dbReference>
<evidence type="ECO:0000256" key="1">
    <source>
        <dbReference type="ARBA" id="ARBA00022448"/>
    </source>
</evidence>
<keyword evidence="1" id="KW-0813">Transport</keyword>
<accession>A0A926EGC4</accession>
<dbReference type="SMART" id="SM00903">
    <property type="entry name" value="Flavin_Reduct"/>
    <property type="match status" value="1"/>
</dbReference>
<dbReference type="InterPro" id="IPR050268">
    <property type="entry name" value="NADH-dep_flavin_reductase"/>
</dbReference>
<dbReference type="Proteomes" id="UP000655830">
    <property type="component" value="Unassembled WGS sequence"/>
</dbReference>
<dbReference type="CDD" id="cd00730">
    <property type="entry name" value="rubredoxin"/>
    <property type="match status" value="1"/>
</dbReference>
<dbReference type="Pfam" id="PF01613">
    <property type="entry name" value="Flavin_Reduct"/>
    <property type="match status" value="1"/>
</dbReference>
<dbReference type="PANTHER" id="PTHR30466">
    <property type="entry name" value="FLAVIN REDUCTASE"/>
    <property type="match status" value="1"/>
</dbReference>
<dbReference type="InterPro" id="IPR012349">
    <property type="entry name" value="Split_barrel_FMN-bd"/>
</dbReference>
<name>A0A926EGC4_9FIRM</name>